<keyword evidence="2" id="KW-0732">Signal</keyword>
<evidence type="ECO:0000256" key="1">
    <source>
        <dbReference type="SAM" id="MobiDB-lite"/>
    </source>
</evidence>
<dbReference type="PANTHER" id="PTHR45661">
    <property type="entry name" value="SURFACE ANTIGEN"/>
    <property type="match status" value="1"/>
</dbReference>
<keyword evidence="4" id="KW-1185">Reference proteome</keyword>
<dbReference type="PANTHER" id="PTHR45661:SF3">
    <property type="entry name" value="IG-LIKE DOMAIN-CONTAINING PROTEIN"/>
    <property type="match status" value="1"/>
</dbReference>
<dbReference type="SUPFAM" id="SSF52058">
    <property type="entry name" value="L domain-like"/>
    <property type="match status" value="3"/>
</dbReference>
<reference evidence="4" key="1">
    <citation type="submission" date="2016-11" db="EMBL/GenBank/DDBJ databases">
        <authorList>
            <person name="Varghese N."/>
            <person name="Submissions S."/>
        </authorList>
    </citation>
    <scope>NUCLEOTIDE SEQUENCE [LARGE SCALE GENOMIC DNA]</scope>
    <source>
        <strain evidence="4">DSM 26884</strain>
    </source>
</reference>
<dbReference type="Proteomes" id="UP000184192">
    <property type="component" value="Unassembled WGS sequence"/>
</dbReference>
<evidence type="ECO:0000313" key="3">
    <source>
        <dbReference type="EMBL" id="SHI35661.1"/>
    </source>
</evidence>
<sequence length="1354" mass="147984">MKLKHFYVSVCMVLANILSIHATVKNITLTEAGTLSVQIPESEQEQVTELTITGPLNGADILTIRTMAGNLKILDLKNANIIEDKKTSYYGTGSNANYTQNNVIGDRMFYGMAALTKIVLPKNVWSIGTWTEDNPWNTDKTKVNGNPKSDYASSDDDTSYPGCSSFARCVNLKEIEFPTTLLWIGPKAFSYCIKLTTIIIPEGVEGMGAYTFNHCQELTNVSIPASLGIGNKLTWYYLSADGSNYNSNSNYLGYNFYDCTKLSNITISEGIKRLAPFMFNKCTGLTTITLPAGILRLNSAFYNCSGLTTLTLPESLTETGSFSGCSALTSIVIPNGVSDFNNLSFNNCTSLKSITLPNQIAIIPRSFFLNCTALTSVIIPNTVTEIGESAFQNCKNLTQVTLSTETGSIGNNAFMDCTSLKSISLPNKLIIIGQYAFANTPLKSVQLPRSLAEINAYAFQNCVEMESINFPPNVTDIRSYTFQNCKKLKDIVLPSGLMTIQNYAFDGCSSLGKVTIPGGVQTINEGAFQNSGLTEVILSDGVVSLSNNSFKGCNLLKTVTFPPSMKTIGGFSNTGVKNILFAEGAAPEAISEGAFANCDSLLTVTLPNTIKKIGKKAFYSCDTLQSITLPTAIDSILTSTFYGCRSLKSISIPSGVKGIQSGAFARCTKLKTVTLPSTLSYIGDNSFRETGITSINLPEGLKELHFGTFANCDSLVSIKLPNSLTQIINTVQNSFNLEGQYYDSAARGVFYNCNKLESIDMGKAALTALGFCTFYECQKLRNIDLSNCKFEEIPDYAFYDCDSLRNVKFPATLKTISNYAFAENYSLASLTLPAGFNTIKDNAFSNCRKIKSIDLSATSLTTIKNWFADTDSLYTVKLPETITSLEDEAFRNCPIREINLPAALTSIGRNALNKSQINNLTIPSKVTSIGESAFYYGTYNQVVIPSNVTSIGNSAFYNANIKSSLEITPAESIQLGNSAFRCYGSYYENGSNIYYHLSNVYWNSSAQFPKDKFGQIDNLYLPADGTVSSKDNIGYIFFNGMTDSIAIAYSNNRYSVNKAMKTKKVTYTRDFNQTSGYGEAAGWQTIVLPFDVKEITYSRRYSQEQETISLAPFGSAALETAGTLPFWLYELGTDGKYKAATEIKAHQAYLICMPNNDKYPSENNINGEVKFAASDATNGITLGTTQGVLKRSKGTKFDLVPTYEGVLQHDTVYVLNENRWYSGNDKEYPAGSVFVKNYNDGWNTYAVYPFRAYLVTNEGKTAAASAPMLYSIGGGDGTITGIEDIPFATPDKTTKAYSRDGVLYINTDADRTIRIYDVTGRTVRIIEAREGVNEVHGLDSGIYLLEGQKVAVGR</sequence>
<evidence type="ECO:0000313" key="4">
    <source>
        <dbReference type="Proteomes" id="UP000184192"/>
    </source>
</evidence>
<feature type="region of interest" description="Disordered" evidence="1">
    <location>
        <begin position="136"/>
        <end position="160"/>
    </location>
</feature>
<dbReference type="InterPro" id="IPR053139">
    <property type="entry name" value="Surface_bspA-like"/>
</dbReference>
<dbReference type="InterPro" id="IPR032675">
    <property type="entry name" value="LRR_dom_sf"/>
</dbReference>
<feature type="chain" id="PRO_5012680459" evidence="2">
    <location>
        <begin position="23"/>
        <end position="1354"/>
    </location>
</feature>
<feature type="signal peptide" evidence="2">
    <location>
        <begin position="1"/>
        <end position="22"/>
    </location>
</feature>
<proteinExistence type="predicted"/>
<dbReference type="Gene3D" id="3.80.10.10">
    <property type="entry name" value="Ribonuclease Inhibitor"/>
    <property type="match status" value="7"/>
</dbReference>
<name>A0A1M6AGZ6_9BACE</name>
<accession>A0A1M6AGZ6</accession>
<organism evidence="3 4">
    <name type="scientific">Bacteroides stercorirosoris</name>
    <dbReference type="NCBI Taxonomy" id="871324"/>
    <lineage>
        <taxon>Bacteria</taxon>
        <taxon>Pseudomonadati</taxon>
        <taxon>Bacteroidota</taxon>
        <taxon>Bacteroidia</taxon>
        <taxon>Bacteroidales</taxon>
        <taxon>Bacteroidaceae</taxon>
        <taxon>Bacteroides</taxon>
    </lineage>
</organism>
<dbReference type="eggNOG" id="COG5492">
    <property type="taxonomic scope" value="Bacteria"/>
</dbReference>
<dbReference type="InterPro" id="IPR026906">
    <property type="entry name" value="LRR_5"/>
</dbReference>
<feature type="compositionally biased region" description="Polar residues" evidence="1">
    <location>
        <begin position="136"/>
        <end position="147"/>
    </location>
</feature>
<evidence type="ECO:0000256" key="2">
    <source>
        <dbReference type="SAM" id="SignalP"/>
    </source>
</evidence>
<dbReference type="EMBL" id="FQZN01000001">
    <property type="protein sequence ID" value="SHI35661.1"/>
    <property type="molecule type" value="Genomic_DNA"/>
</dbReference>
<dbReference type="Pfam" id="PF13306">
    <property type="entry name" value="LRR_5"/>
    <property type="match status" value="5"/>
</dbReference>
<gene>
    <name evidence="3" type="ORF">SAMN05444350_101244</name>
</gene>
<protein>
    <submittedName>
        <fullName evidence="3">Leucine rich repeat-containing protein</fullName>
    </submittedName>
</protein>